<dbReference type="GO" id="GO:0015074">
    <property type="term" value="P:DNA integration"/>
    <property type="evidence" value="ECO:0007669"/>
    <property type="project" value="InterPro"/>
</dbReference>
<dbReference type="RefSeq" id="WP_081326254.1">
    <property type="nucleotide sequence ID" value="NZ_BNHC01000015.1"/>
</dbReference>
<dbReference type="InterPro" id="IPR012337">
    <property type="entry name" value="RNaseH-like_sf"/>
</dbReference>
<evidence type="ECO:0000313" key="4">
    <source>
        <dbReference type="EMBL" id="TCF07158.1"/>
    </source>
</evidence>
<dbReference type="InterPro" id="IPR001584">
    <property type="entry name" value="Integrase_cat-core"/>
</dbReference>
<feature type="domain" description="Integrase catalytic" evidence="2">
    <location>
        <begin position="113"/>
        <end position="184"/>
    </location>
</feature>
<dbReference type="PANTHER" id="PTHR46889">
    <property type="entry name" value="TRANSPOSASE INSF FOR INSERTION SEQUENCE IS3B-RELATED"/>
    <property type="match status" value="1"/>
</dbReference>
<dbReference type="EMBL" id="BNHC01000015">
    <property type="protein sequence ID" value="GHM73503.1"/>
    <property type="molecule type" value="Genomic_DNA"/>
</dbReference>
<dbReference type="GO" id="GO:0003676">
    <property type="term" value="F:nucleic acid binding"/>
    <property type="evidence" value="ECO:0007669"/>
    <property type="project" value="InterPro"/>
</dbReference>
<dbReference type="SUPFAM" id="SSF53098">
    <property type="entry name" value="Ribonuclease H-like"/>
    <property type="match status" value="1"/>
</dbReference>
<dbReference type="InterPro" id="IPR036397">
    <property type="entry name" value="RNaseH_sf"/>
</dbReference>
<dbReference type="Proteomes" id="UP000663812">
    <property type="component" value="Unassembled WGS sequence"/>
</dbReference>
<dbReference type="PROSITE" id="PS50994">
    <property type="entry name" value="INTEGRASE"/>
    <property type="match status" value="1"/>
</dbReference>
<dbReference type="InterPro" id="IPR050900">
    <property type="entry name" value="Transposase_IS3/IS150/IS904"/>
</dbReference>
<dbReference type="PANTHER" id="PTHR46889:SF4">
    <property type="entry name" value="TRANSPOSASE INSO FOR INSERTION SEQUENCE ELEMENT IS911B-RELATED"/>
    <property type="match status" value="1"/>
</dbReference>
<dbReference type="InterPro" id="IPR048020">
    <property type="entry name" value="Transpos_IS3"/>
</dbReference>
<evidence type="ECO:0000313" key="3">
    <source>
        <dbReference type="EMBL" id="GHM73503.1"/>
    </source>
</evidence>
<dbReference type="Pfam" id="PF00665">
    <property type="entry name" value="rve"/>
    <property type="match status" value="1"/>
</dbReference>
<dbReference type="InterPro" id="IPR025948">
    <property type="entry name" value="HTH-like_dom"/>
</dbReference>
<organism evidence="3 6">
    <name type="scientific">Bifidobacterium longum subsp. longum</name>
    <dbReference type="NCBI Taxonomy" id="1679"/>
    <lineage>
        <taxon>Bacteria</taxon>
        <taxon>Bacillati</taxon>
        <taxon>Actinomycetota</taxon>
        <taxon>Actinomycetes</taxon>
        <taxon>Bifidobacteriales</taxon>
        <taxon>Bifidobacteriaceae</taxon>
        <taxon>Bifidobacterium</taxon>
    </lineage>
</organism>
<evidence type="ECO:0000313" key="5">
    <source>
        <dbReference type="Proteomes" id="UP000291226"/>
    </source>
</evidence>
<reference evidence="3" key="3">
    <citation type="journal article" date="2021" name="Appl. Environ. Microbiol.">
        <title>Novel 3-O-alpha-d-Galactosyl-alpha-l-Arabinofuranosidase for the Assimilation of Gum Arabic Arabinogalactan Protein in Bifidobacterium longum subsp. longum.</title>
        <authorList>
            <person name="Sasaki Y."/>
            <person name="Horigome A."/>
            <person name="Odamaki T."/>
            <person name="Xiao J.Z."/>
            <person name="Ishiwata A."/>
            <person name="Ito Y."/>
            <person name="Kitahara K."/>
            <person name="Fujita K."/>
        </authorList>
    </citation>
    <scope>NUCLEOTIDE SEQUENCE</scope>
    <source>
        <strain evidence="3">MCC00316</strain>
    </source>
</reference>
<comment type="function">
    <text evidence="1">Involved in the transposition of the insertion sequence.</text>
</comment>
<proteinExistence type="predicted"/>
<reference evidence="4" key="2">
    <citation type="submission" date="2019-02" db="EMBL/GenBank/DDBJ databases">
        <authorList>
            <person name="Odamaki T."/>
        </authorList>
    </citation>
    <scope>NUCLEOTIDE SEQUENCE</scope>
    <source>
        <strain evidence="4">MCC10083</strain>
    </source>
</reference>
<protein>
    <submittedName>
        <fullName evidence="4">ISPsy9, transposase</fullName>
    </submittedName>
</protein>
<evidence type="ECO:0000259" key="2">
    <source>
        <dbReference type="PROSITE" id="PS50994"/>
    </source>
</evidence>
<evidence type="ECO:0000313" key="6">
    <source>
        <dbReference type="Proteomes" id="UP000663812"/>
    </source>
</evidence>
<dbReference type="NCBIfam" id="NF033516">
    <property type="entry name" value="transpos_IS3"/>
    <property type="match status" value="1"/>
</dbReference>
<reference evidence="4 5" key="1">
    <citation type="journal article" date="2018" name="Sci. Rep.">
        <title>Genomic diversity and distribution of Bifidobacterium longum subsp. longum across the human lifespan.</title>
        <authorList>
            <person name="Odamaki T."/>
            <person name="Bottacini F."/>
            <person name="Kato K."/>
            <person name="Mitsuyama E."/>
            <person name="Yoshida K."/>
            <person name="Horigome A."/>
            <person name="Xiao J.Z."/>
            <person name="van Sinderen D."/>
        </authorList>
    </citation>
    <scope>NUCLEOTIDE SEQUENCE [LARGE SCALE GENOMIC DNA]</scope>
    <source>
        <strain evidence="4 5">MCC10083</strain>
    </source>
</reference>
<dbReference type="Proteomes" id="UP000291226">
    <property type="component" value="Unassembled WGS sequence"/>
</dbReference>
<evidence type="ECO:0000256" key="1">
    <source>
        <dbReference type="ARBA" id="ARBA00002286"/>
    </source>
</evidence>
<dbReference type="Pfam" id="PF13276">
    <property type="entry name" value="HTH_21"/>
    <property type="match status" value="1"/>
</dbReference>
<comment type="caution">
    <text evidence="3">The sequence shown here is derived from an EMBL/GenBank/DDBJ whole genome shotgun (WGS) entry which is preliminary data.</text>
</comment>
<dbReference type="AlphaFoldDB" id="A0AAV4L795"/>
<dbReference type="Gene3D" id="3.30.420.10">
    <property type="entry name" value="Ribonuclease H-like superfamily/Ribonuclease H"/>
    <property type="match status" value="1"/>
</dbReference>
<sequence>MPVDRLRPRYSLRSMACLLRIAPSSYHYHHARIGVDKYAGLRARVARAFADSKGRYGYRRVKAALGTGVSEKVIRRIMAEGGLSAHVPKRRRYSSYEGETTPAPGNLVNRDFTAERPNEKWLTDITEIKARDGKVYLSPMIDCHDGKIVAYTACFHPNAELANRMLAEAAETLPDNARPVVHSD</sequence>
<gene>
    <name evidence="3" type="ORF">MCC00316_17930</name>
    <name evidence="4" type="ORF">MCC10083_2021</name>
</gene>
<dbReference type="EMBL" id="SHSD01000052">
    <property type="protein sequence ID" value="TCF07158.1"/>
    <property type="molecule type" value="Genomic_DNA"/>
</dbReference>
<name>A0AAV4L795_BIFLL</name>
<accession>A0AAV4L795</accession>